<evidence type="ECO:0000256" key="2">
    <source>
        <dbReference type="ARBA" id="ARBA00023002"/>
    </source>
</evidence>
<name>A0AAD7J853_9AGAR</name>
<evidence type="ECO:0000313" key="4">
    <source>
        <dbReference type="Proteomes" id="UP001215598"/>
    </source>
</evidence>
<proteinExistence type="inferred from homology"/>
<dbReference type="SUPFAM" id="SSF51735">
    <property type="entry name" value="NAD(P)-binding Rossmann-fold domains"/>
    <property type="match status" value="1"/>
</dbReference>
<dbReference type="AlphaFoldDB" id="A0AAD7J853"/>
<reference evidence="3" key="1">
    <citation type="submission" date="2023-03" db="EMBL/GenBank/DDBJ databases">
        <title>Massive genome expansion in bonnet fungi (Mycena s.s.) driven by repeated elements and novel gene families across ecological guilds.</title>
        <authorList>
            <consortium name="Lawrence Berkeley National Laboratory"/>
            <person name="Harder C.B."/>
            <person name="Miyauchi S."/>
            <person name="Viragh M."/>
            <person name="Kuo A."/>
            <person name="Thoen E."/>
            <person name="Andreopoulos B."/>
            <person name="Lu D."/>
            <person name="Skrede I."/>
            <person name="Drula E."/>
            <person name="Henrissat B."/>
            <person name="Morin E."/>
            <person name="Kohler A."/>
            <person name="Barry K."/>
            <person name="LaButti K."/>
            <person name="Morin E."/>
            <person name="Salamov A."/>
            <person name="Lipzen A."/>
            <person name="Mereny Z."/>
            <person name="Hegedus B."/>
            <person name="Baldrian P."/>
            <person name="Stursova M."/>
            <person name="Weitz H."/>
            <person name="Taylor A."/>
            <person name="Grigoriev I.V."/>
            <person name="Nagy L.G."/>
            <person name="Martin F."/>
            <person name="Kauserud H."/>
        </authorList>
    </citation>
    <scope>NUCLEOTIDE SEQUENCE</scope>
    <source>
        <strain evidence="3">CBHHK182m</strain>
    </source>
</reference>
<keyword evidence="2" id="KW-0560">Oxidoreductase</keyword>
<dbReference type="EMBL" id="JARKIB010000044">
    <property type="protein sequence ID" value="KAJ7757635.1"/>
    <property type="molecule type" value="Genomic_DNA"/>
</dbReference>
<gene>
    <name evidence="3" type="ORF">B0H16DRAFT_1537292</name>
</gene>
<evidence type="ECO:0008006" key="5">
    <source>
        <dbReference type="Google" id="ProtNLM"/>
    </source>
</evidence>
<dbReference type="Proteomes" id="UP001215598">
    <property type="component" value="Unassembled WGS sequence"/>
</dbReference>
<comment type="caution">
    <text evidence="3">The sequence shown here is derived from an EMBL/GenBank/DDBJ whole genome shotgun (WGS) entry which is preliminary data.</text>
</comment>
<dbReference type="Pfam" id="PF00106">
    <property type="entry name" value="adh_short"/>
    <property type="match status" value="1"/>
</dbReference>
<evidence type="ECO:0000313" key="3">
    <source>
        <dbReference type="EMBL" id="KAJ7757635.1"/>
    </source>
</evidence>
<dbReference type="InterPro" id="IPR002347">
    <property type="entry name" value="SDR_fam"/>
</dbReference>
<accession>A0AAD7J853</accession>
<protein>
    <recommendedName>
        <fullName evidence="5">NAD(P)-binding protein</fullName>
    </recommendedName>
</protein>
<dbReference type="Gene3D" id="3.40.50.720">
    <property type="entry name" value="NAD(P)-binding Rossmann-like Domain"/>
    <property type="match status" value="1"/>
</dbReference>
<dbReference type="InterPro" id="IPR036291">
    <property type="entry name" value="NAD(P)-bd_dom_sf"/>
</dbReference>
<dbReference type="PANTHER" id="PTHR24320:SF283">
    <property type="entry name" value="RETINOL DEHYDROGENASE 11"/>
    <property type="match status" value="1"/>
</dbReference>
<keyword evidence="4" id="KW-1185">Reference proteome</keyword>
<dbReference type="GO" id="GO:0016491">
    <property type="term" value="F:oxidoreductase activity"/>
    <property type="evidence" value="ECO:0007669"/>
    <property type="project" value="UniProtKB-KW"/>
</dbReference>
<dbReference type="PANTHER" id="PTHR24320">
    <property type="entry name" value="RETINOL DEHYDROGENASE"/>
    <property type="match status" value="1"/>
</dbReference>
<comment type="similarity">
    <text evidence="1">Belongs to the short-chain dehydrogenases/reductases (SDR) family.</text>
</comment>
<organism evidence="3 4">
    <name type="scientific">Mycena metata</name>
    <dbReference type="NCBI Taxonomy" id="1033252"/>
    <lineage>
        <taxon>Eukaryota</taxon>
        <taxon>Fungi</taxon>
        <taxon>Dikarya</taxon>
        <taxon>Basidiomycota</taxon>
        <taxon>Agaricomycotina</taxon>
        <taxon>Agaricomycetes</taxon>
        <taxon>Agaricomycetidae</taxon>
        <taxon>Agaricales</taxon>
        <taxon>Marasmiineae</taxon>
        <taxon>Mycenaceae</taxon>
        <taxon>Mycena</taxon>
    </lineage>
</organism>
<evidence type="ECO:0000256" key="1">
    <source>
        <dbReference type="ARBA" id="ARBA00006484"/>
    </source>
</evidence>
<sequence length="312" mass="32957">MAPTFNAKTTAEEVATAFASEIKGKNVLITGTSQNGIGFESARVIAKHANLVIITGYNAERLQKSEDAIKKETPHANVRKLQVDLSSLASVRKAAAEVNSWPEPLHVVIHNAAAGIFGFKPTVDGLEAQIATAYVGPFLFTKLVAPKILAAGSSSYTPRVVFLSSSVHAMGPGVDFEQLEKPTAEKHSAFPAYFASKSATVLGKINSYSVSPGAIFTNINQKEESLADFKGAGMLKEDGTPNEAAFTWKTIPEGAATTTIAAFDPALDSVPGAYLDDSVVANEKVAPHSSDPATAAKLWTVTEKIVGETFTF</sequence>